<proteinExistence type="predicted"/>
<dbReference type="AlphaFoldDB" id="A0A6V7Q8N9"/>
<reference evidence="2" key="1">
    <citation type="submission" date="2020-07" db="EMBL/GenBank/DDBJ databases">
        <authorList>
            <person name="Lin J."/>
        </authorList>
    </citation>
    <scope>NUCLEOTIDE SEQUENCE</scope>
</reference>
<organism evidence="2">
    <name type="scientific">Ananas comosus var. bracteatus</name>
    <name type="common">red pineapple</name>
    <dbReference type="NCBI Taxonomy" id="296719"/>
    <lineage>
        <taxon>Eukaryota</taxon>
        <taxon>Viridiplantae</taxon>
        <taxon>Streptophyta</taxon>
        <taxon>Embryophyta</taxon>
        <taxon>Tracheophyta</taxon>
        <taxon>Spermatophyta</taxon>
        <taxon>Magnoliopsida</taxon>
        <taxon>Liliopsida</taxon>
        <taxon>Poales</taxon>
        <taxon>Bromeliaceae</taxon>
        <taxon>Bromelioideae</taxon>
        <taxon>Ananas</taxon>
    </lineage>
</organism>
<accession>A0A6V7Q8N9</accession>
<gene>
    <name evidence="2" type="ORF">CB5_LOCUS22417</name>
</gene>
<evidence type="ECO:0000313" key="2">
    <source>
        <dbReference type="EMBL" id="CAD1839206.1"/>
    </source>
</evidence>
<name>A0A6V7Q8N9_ANACO</name>
<protein>
    <submittedName>
        <fullName evidence="2">Uncharacterized protein</fullName>
    </submittedName>
</protein>
<dbReference type="EMBL" id="LR862133">
    <property type="protein sequence ID" value="CAD1839206.1"/>
    <property type="molecule type" value="Genomic_DNA"/>
</dbReference>
<keyword evidence="1" id="KW-0732">Signal</keyword>
<feature type="chain" id="PRO_5028053598" evidence="1">
    <location>
        <begin position="19"/>
        <end position="116"/>
    </location>
</feature>
<sequence>MVRSVFFILAFAIALASASSLAMGGEALEENEPSSFTGPGRFLRQPARRKSQARLLQEAMCEHDDRRPQLQILRGEVLIRASLLQRQVRCSYVRLRQLWRLQEEVQERHLLQIRDV</sequence>
<feature type="signal peptide" evidence="1">
    <location>
        <begin position="1"/>
        <end position="18"/>
    </location>
</feature>
<evidence type="ECO:0000256" key="1">
    <source>
        <dbReference type="SAM" id="SignalP"/>
    </source>
</evidence>